<keyword evidence="1" id="KW-0812">Transmembrane</keyword>
<name>A0A9D2IHL1_9FIRM</name>
<reference evidence="2" key="2">
    <citation type="submission" date="2021-04" db="EMBL/GenBank/DDBJ databases">
        <authorList>
            <person name="Gilroy R."/>
        </authorList>
    </citation>
    <scope>NUCLEOTIDE SEQUENCE</scope>
    <source>
        <strain evidence="2">CHK192-9172</strain>
    </source>
</reference>
<keyword evidence="1" id="KW-0472">Membrane</keyword>
<sequence>MSRNRRRRQRRWPIAVLIIVVIIVLLLIGGLMVKNQITKVVAKEMMQQQIEAVVGDSQQAEEIVNEMDPEDMDRTMEIAKKYVTMGEIKGYMQAVKNGDVESVKEALKEKMSQEDLNELRSIYEKYR</sequence>
<evidence type="ECO:0000313" key="2">
    <source>
        <dbReference type="EMBL" id="HIZ08653.1"/>
    </source>
</evidence>
<feature type="transmembrane region" description="Helical" evidence="1">
    <location>
        <begin position="12"/>
        <end position="33"/>
    </location>
</feature>
<evidence type="ECO:0000256" key="1">
    <source>
        <dbReference type="SAM" id="Phobius"/>
    </source>
</evidence>
<keyword evidence="1" id="KW-1133">Transmembrane helix</keyword>
<reference evidence="2" key="1">
    <citation type="journal article" date="2021" name="PeerJ">
        <title>Extensive microbial diversity within the chicken gut microbiome revealed by metagenomics and culture.</title>
        <authorList>
            <person name="Gilroy R."/>
            <person name="Ravi A."/>
            <person name="Getino M."/>
            <person name="Pursley I."/>
            <person name="Horton D.L."/>
            <person name="Alikhan N.F."/>
            <person name="Baker D."/>
            <person name="Gharbi K."/>
            <person name="Hall N."/>
            <person name="Watson M."/>
            <person name="Adriaenssens E.M."/>
            <person name="Foster-Nyarko E."/>
            <person name="Jarju S."/>
            <person name="Secka A."/>
            <person name="Antonio M."/>
            <person name="Oren A."/>
            <person name="Chaudhuri R.R."/>
            <person name="La Ragione R."/>
            <person name="Hildebrand F."/>
            <person name="Pallen M.J."/>
        </authorList>
    </citation>
    <scope>NUCLEOTIDE SEQUENCE</scope>
    <source>
        <strain evidence="2">CHK192-9172</strain>
    </source>
</reference>
<dbReference type="EMBL" id="DXCH01000323">
    <property type="protein sequence ID" value="HIZ08653.1"/>
    <property type="molecule type" value="Genomic_DNA"/>
</dbReference>
<organism evidence="2 3">
    <name type="scientific">Candidatus Eubacterium avistercoris</name>
    <dbReference type="NCBI Taxonomy" id="2838567"/>
    <lineage>
        <taxon>Bacteria</taxon>
        <taxon>Bacillati</taxon>
        <taxon>Bacillota</taxon>
        <taxon>Clostridia</taxon>
        <taxon>Eubacteriales</taxon>
        <taxon>Eubacteriaceae</taxon>
        <taxon>Eubacterium</taxon>
    </lineage>
</organism>
<accession>A0A9D2IHL1</accession>
<comment type="caution">
    <text evidence="2">The sequence shown here is derived from an EMBL/GenBank/DDBJ whole genome shotgun (WGS) entry which is preliminary data.</text>
</comment>
<gene>
    <name evidence="2" type="ORF">IAA08_12055</name>
</gene>
<dbReference type="AlphaFoldDB" id="A0A9D2IHL1"/>
<evidence type="ECO:0000313" key="3">
    <source>
        <dbReference type="Proteomes" id="UP000824024"/>
    </source>
</evidence>
<protein>
    <submittedName>
        <fullName evidence="2">Uncharacterized protein</fullName>
    </submittedName>
</protein>
<dbReference type="Proteomes" id="UP000824024">
    <property type="component" value="Unassembled WGS sequence"/>
</dbReference>
<proteinExistence type="predicted"/>